<evidence type="ECO:0000313" key="1">
    <source>
        <dbReference type="EMBL" id="EEF66659.1"/>
    </source>
</evidence>
<protein>
    <submittedName>
        <fullName evidence="1">Uncharacterized protein</fullName>
    </submittedName>
</protein>
<proteinExistence type="predicted"/>
<organism evidence="1 2">
    <name type="scientific">Holdemania filiformis DSM 12042</name>
    <dbReference type="NCBI Taxonomy" id="545696"/>
    <lineage>
        <taxon>Bacteria</taxon>
        <taxon>Bacillati</taxon>
        <taxon>Bacillota</taxon>
        <taxon>Erysipelotrichia</taxon>
        <taxon>Erysipelotrichales</taxon>
        <taxon>Erysipelotrichaceae</taxon>
        <taxon>Holdemania</taxon>
    </lineage>
</organism>
<dbReference type="AlphaFoldDB" id="B9YBJ4"/>
<dbReference type="EMBL" id="ACCF01000200">
    <property type="protein sequence ID" value="EEF66659.1"/>
    <property type="molecule type" value="Genomic_DNA"/>
</dbReference>
<accession>B9YBJ4</accession>
<reference evidence="1 2" key="1">
    <citation type="submission" date="2008-12" db="EMBL/GenBank/DDBJ databases">
        <authorList>
            <person name="Fulton L."/>
            <person name="Clifton S."/>
            <person name="Fulton B."/>
            <person name="Xu J."/>
            <person name="Minx P."/>
            <person name="Pepin K.H."/>
            <person name="Johnson M."/>
            <person name="Bhonagiri V."/>
            <person name="Nash W.E."/>
            <person name="Mardis E.R."/>
            <person name="Wilson R.K."/>
        </authorList>
    </citation>
    <scope>NUCLEOTIDE SEQUENCE [LARGE SCALE GENOMIC DNA]</scope>
    <source>
        <strain evidence="1 2">DSM 12042</strain>
    </source>
</reference>
<dbReference type="Proteomes" id="UP000005950">
    <property type="component" value="Unassembled WGS sequence"/>
</dbReference>
<reference evidence="1 2" key="2">
    <citation type="submission" date="2009-02" db="EMBL/GenBank/DDBJ databases">
        <title>Draft genome sequence of Holdemania filiformis DSM 12042.</title>
        <authorList>
            <person name="Sudarsanam P."/>
            <person name="Ley R."/>
            <person name="Guruge J."/>
            <person name="Turnbaugh P.J."/>
            <person name="Mahowald M."/>
            <person name="Liep D."/>
            <person name="Gordon J."/>
        </authorList>
    </citation>
    <scope>NUCLEOTIDE SEQUENCE [LARGE SCALE GENOMIC DNA]</scope>
    <source>
        <strain evidence="1 2">DSM 12042</strain>
    </source>
</reference>
<comment type="caution">
    <text evidence="1">The sequence shown here is derived from an EMBL/GenBank/DDBJ whole genome shotgun (WGS) entry which is preliminary data.</text>
</comment>
<sequence>MSSPISLNLSDYTLSYREVQFCFSVNKRSSSAKASRCDAKR</sequence>
<name>B9YBJ4_9FIRM</name>
<dbReference type="STRING" id="545696.HOLDEFILI_03202"/>
<gene>
    <name evidence="1" type="ORF">HOLDEFILI_03202</name>
</gene>
<evidence type="ECO:0000313" key="2">
    <source>
        <dbReference type="Proteomes" id="UP000005950"/>
    </source>
</evidence>
<dbReference type="HOGENOM" id="CLU_3271180_0_0_9"/>